<keyword evidence="3" id="KW-1185">Reference proteome</keyword>
<evidence type="ECO:0000256" key="1">
    <source>
        <dbReference type="SAM" id="SignalP"/>
    </source>
</evidence>
<keyword evidence="1" id="KW-0732">Signal</keyword>
<gene>
    <name evidence="2" type="ORF">GPAL_2420</name>
</gene>
<dbReference type="Proteomes" id="UP000006251">
    <property type="component" value="Unassembled WGS sequence"/>
</dbReference>
<evidence type="ECO:0000313" key="2">
    <source>
        <dbReference type="EMBL" id="GAC29281.1"/>
    </source>
</evidence>
<dbReference type="AlphaFoldDB" id="K6YZA1"/>
<reference evidence="3" key="1">
    <citation type="journal article" date="2014" name="Environ. Microbiol.">
        <title>Comparative genomics of the marine bacterial genus Glaciecola reveals the high degree of genomic diversity and genomic characteristic for cold adaptation.</title>
        <authorList>
            <person name="Qin Q.L."/>
            <person name="Xie B.B."/>
            <person name="Yu Y."/>
            <person name="Shu Y.L."/>
            <person name="Rong J.C."/>
            <person name="Zhang Y.J."/>
            <person name="Zhao D.L."/>
            <person name="Chen X.L."/>
            <person name="Zhang X.Y."/>
            <person name="Chen B."/>
            <person name="Zhou B.C."/>
            <person name="Zhang Y.Z."/>
        </authorList>
    </citation>
    <scope>NUCLEOTIDE SEQUENCE [LARGE SCALE GENOMIC DNA]</scope>
    <source>
        <strain evidence="3">ACAM 615</strain>
    </source>
</reference>
<dbReference type="RefSeq" id="WP_006011958.1">
    <property type="nucleotide sequence ID" value="NZ_AUAV01000017.1"/>
</dbReference>
<organism evidence="2 3">
    <name type="scientific">Brumicola pallidula DSM 14239 = ACAM 615</name>
    <dbReference type="NCBI Taxonomy" id="1121922"/>
    <lineage>
        <taxon>Bacteria</taxon>
        <taxon>Pseudomonadati</taxon>
        <taxon>Pseudomonadota</taxon>
        <taxon>Gammaproteobacteria</taxon>
        <taxon>Alteromonadales</taxon>
        <taxon>Alteromonadaceae</taxon>
        <taxon>Brumicola</taxon>
    </lineage>
</organism>
<proteinExistence type="predicted"/>
<sequence length="101" mass="10403">MMKKQLITAAFGVIAYCGLTLSAYAAPIEGNSSCVFENAQGGASLVQSGASTASFSWGSGVNSAPSSLYCAGQIFDTDTGVFFDIVDLMNGVHGNLYSTEL</sequence>
<protein>
    <submittedName>
        <fullName evidence="2">Uncharacterized protein</fullName>
    </submittedName>
</protein>
<feature type="signal peptide" evidence="1">
    <location>
        <begin position="1"/>
        <end position="25"/>
    </location>
</feature>
<dbReference type="EMBL" id="BAEQ01000043">
    <property type="protein sequence ID" value="GAC29281.1"/>
    <property type="molecule type" value="Genomic_DNA"/>
</dbReference>
<feature type="chain" id="PRO_5003900499" evidence="1">
    <location>
        <begin position="26"/>
        <end position="101"/>
    </location>
</feature>
<name>K6YZA1_9ALTE</name>
<comment type="caution">
    <text evidence="2">The sequence shown here is derived from an EMBL/GenBank/DDBJ whole genome shotgun (WGS) entry which is preliminary data.</text>
</comment>
<accession>K6YZA1</accession>
<evidence type="ECO:0000313" key="3">
    <source>
        <dbReference type="Proteomes" id="UP000006251"/>
    </source>
</evidence>